<feature type="compositionally biased region" description="Polar residues" evidence="1">
    <location>
        <begin position="328"/>
        <end position="362"/>
    </location>
</feature>
<feature type="region of interest" description="Disordered" evidence="1">
    <location>
        <begin position="1206"/>
        <end position="1267"/>
    </location>
</feature>
<protein>
    <submittedName>
        <fullName evidence="2">Zinc finger protein 638</fullName>
    </submittedName>
</protein>
<sequence length="1573" mass="176801">MLQSQSNLCLFYNQVMTTERRGGFSVRSERSGVDTSFASTAASPSVLEGVASSLPLSCNPKNIQAEDDTERSTDWPVPRTRDENLGAQFTLTRQTNDIVSSTKWMTLQTSAIFQRHKPLEVQQDSSSLDFSSVDKRPPEGNSVNLPSSVVPGYPGSRDGAGNVSILPEAGVQSDFKQSGDGAPEQHRAPRFTPEHANKILLHFGLDKDDLSHLLSYPEEQMNAENLLLILKQISMEKMQKAQVPSENCSNLQGVNGIFRKEGIGVKIHQDEGSWTGSPGMEAEHESIPDDGGTSGMDTLKDGLHCEEQVKNGGQRSCVFKLNSMRTSVVPSTSVPTEQAQGKHISQSTSSFQKNIRQLSAEVSKSVVPKEPASDSTSTLTSELQGNSQTDKQLSKISKHLPKQSQRKVQFMQPSGDKPRSSVTPVPLGYDDPQTANISPAVPYQSQLGCMDFWGRSSTYPQEMFYRSLPAPSMMQEYAATPPRSFPHTCCLCNTPSAHMEDWIYHQNSNRHLENCKLLRQQYPAWDGQVPLLQSYPDRRFPPKPPQSSQNLRPKFRQEIPQRRDRSCSPSRSPLLEDEFGVRRSKHLSRSRSRSPLYSSTSSHQPHLKGQSSSRSVEEKRRRRSFSSSGGRKTSRMVDKLTKKLLETPDVQSLLELPSLEEMLKTLIPLLLSEFRKIKSSSSCSFYEAKKQKSCNRNSDAEPLSSTKTKPDDEAEVKTDDQTEPIKGSTSEQNDIHPKTNEASDPPEGNATESPQTSQALRNQQTDVEMLEIKMKTPKNASPQEQVGFKPSTSASSLTVGERISELLHQTRIRCLSEKTIQSSKFSRLRSRLLLITGLPENADGCYTEQDVVRLLSPFGFKPSNKCLYVIPQTCMAFAVMPCADSIRSIIAFTHKNDLMLKGSRLGLHVVISRISTTPSAPSPRFTSSTVMLTGLPQGNLTHRDVAQLVWPFLPQQTLRSLFYNVTVLPLQRRVTISTSMETKASLWIYVVFISPILQAFVHFNDRDSCCRFLLSHISNRVSVRGCVLSVHLVLEDMEPAYNEEIMYQTLMKRSNSRVPDLESLEERLLCVEIWEASVSLVMTVMEAVASTASFEGFLPLANRIYIELTERRDVTRVVQKISANISSMKQICSRTADPNIDIRVLEEEEEAEGEEMKKTDDDISEDEEVCSEEHSGRKVDVSVQKQDTVTESQRFIADDDTFLMESEGSSSKASEEDLSQAFNCSDKSAEESTDETRRKSIRDPNKENYQLNTPTTSCTREMSNETTCKEADVEMEKNSNMENIDTRHFPASMKDDLTSKLDEGRPWCLDSKTMSSRMTPVVPINDKVLEKETVDSIRDDQGQEEATKETSTAKKESRESRMVRNKDPTRIENPETHDFSTAEISETESLCPEEAYKEELESGGSKGDELEGHSRRETHKPPVKRKILLKVEESKRKVSRFCEKESQDRREKGLVGTIQRVPEELCGEEAGRGGTADGAWNDGIVDLQKLEEKENHREMLKINAEDEDDEDQKIEGQEFVVRSLGFFCSLCSVFFLKENASDDLHCCTEGHYNNLQKHYWKLQQQRRRLEPPS</sequence>
<proteinExistence type="predicted"/>
<feature type="compositionally biased region" description="Low complexity" evidence="1">
    <location>
        <begin position="593"/>
        <end position="602"/>
    </location>
</feature>
<feature type="region of interest" description="Disordered" evidence="1">
    <location>
        <begin position="58"/>
        <end position="82"/>
    </location>
</feature>
<feature type="compositionally biased region" description="Polar residues" evidence="1">
    <location>
        <begin position="750"/>
        <end position="761"/>
    </location>
</feature>
<feature type="compositionally biased region" description="Polar residues" evidence="1">
    <location>
        <begin position="373"/>
        <end position="395"/>
    </location>
</feature>
<feature type="compositionally biased region" description="Basic and acidic residues" evidence="1">
    <location>
        <begin position="1330"/>
        <end position="1380"/>
    </location>
</feature>
<feature type="compositionally biased region" description="Basic residues" evidence="1">
    <location>
        <begin position="396"/>
        <end position="405"/>
    </location>
</feature>
<evidence type="ECO:0000256" key="1">
    <source>
        <dbReference type="SAM" id="MobiDB-lite"/>
    </source>
</evidence>
<dbReference type="InterPro" id="IPR012677">
    <property type="entry name" value="Nucleotide-bd_a/b_plait_sf"/>
</dbReference>
<feature type="region of interest" description="Disordered" evidence="1">
    <location>
        <begin position="328"/>
        <end position="423"/>
    </location>
</feature>
<feature type="compositionally biased region" description="Basic and acidic residues" evidence="1">
    <location>
        <begin position="1171"/>
        <end position="1180"/>
    </location>
</feature>
<feature type="compositionally biased region" description="Basic residues" evidence="1">
    <location>
        <begin position="582"/>
        <end position="592"/>
    </location>
</feature>
<evidence type="ECO:0000313" key="2">
    <source>
        <dbReference type="EMBL" id="KAF6735285.1"/>
    </source>
</evidence>
<evidence type="ECO:0000313" key="3">
    <source>
        <dbReference type="Proteomes" id="UP000646548"/>
    </source>
</evidence>
<feature type="compositionally biased region" description="Basic and acidic residues" evidence="1">
    <location>
        <begin position="708"/>
        <end position="720"/>
    </location>
</feature>
<feature type="compositionally biased region" description="Basic and acidic residues" evidence="1">
    <location>
        <begin position="1227"/>
        <end position="1246"/>
    </location>
</feature>
<accession>A0A834FJZ7</accession>
<feature type="compositionally biased region" description="Basic and acidic residues" evidence="1">
    <location>
        <begin position="1394"/>
        <end position="1415"/>
    </location>
</feature>
<dbReference type="Proteomes" id="UP000646548">
    <property type="component" value="Unassembled WGS sequence"/>
</dbReference>
<feature type="region of interest" description="Disordered" evidence="1">
    <location>
        <begin position="687"/>
        <end position="761"/>
    </location>
</feature>
<organism evidence="2 3">
    <name type="scientific">Oryzias melastigma</name>
    <name type="common">Marine medaka</name>
    <dbReference type="NCBI Taxonomy" id="30732"/>
    <lineage>
        <taxon>Eukaryota</taxon>
        <taxon>Metazoa</taxon>
        <taxon>Chordata</taxon>
        <taxon>Craniata</taxon>
        <taxon>Vertebrata</taxon>
        <taxon>Euteleostomi</taxon>
        <taxon>Actinopterygii</taxon>
        <taxon>Neopterygii</taxon>
        <taxon>Teleostei</taxon>
        <taxon>Neoteleostei</taxon>
        <taxon>Acanthomorphata</taxon>
        <taxon>Ovalentaria</taxon>
        <taxon>Atherinomorphae</taxon>
        <taxon>Beloniformes</taxon>
        <taxon>Adrianichthyidae</taxon>
        <taxon>Oryziinae</taxon>
        <taxon>Oryzias</taxon>
    </lineage>
</organism>
<feature type="region of interest" description="Disordered" evidence="1">
    <location>
        <begin position="533"/>
        <end position="637"/>
    </location>
</feature>
<feature type="region of interest" description="Disordered" evidence="1">
    <location>
        <begin position="273"/>
        <end position="296"/>
    </location>
</feature>
<reference evidence="2" key="1">
    <citation type="journal article" name="BMC Genomics">
        <title>Long-read sequencing and de novo genome assembly of marine medaka (Oryzias melastigma).</title>
        <authorList>
            <person name="Liang P."/>
            <person name="Saqib H.S.A."/>
            <person name="Ni X."/>
            <person name="Shen Y."/>
        </authorList>
    </citation>
    <scope>NUCLEOTIDE SEQUENCE</scope>
    <source>
        <strain evidence="2">Bigg-433</strain>
    </source>
</reference>
<gene>
    <name evidence="2" type="ORF">FQA47_022013</name>
</gene>
<feature type="compositionally biased region" description="Polar residues" evidence="1">
    <location>
        <begin position="1247"/>
        <end position="1266"/>
    </location>
</feature>
<dbReference type="Gene3D" id="3.30.70.330">
    <property type="match status" value="2"/>
</dbReference>
<feature type="region of interest" description="Disordered" evidence="1">
    <location>
        <begin position="1147"/>
        <end position="1185"/>
    </location>
</feature>
<feature type="region of interest" description="Disordered" evidence="1">
    <location>
        <begin position="123"/>
        <end position="164"/>
    </location>
</feature>
<feature type="compositionally biased region" description="Basic and acidic residues" evidence="1">
    <location>
        <begin position="555"/>
        <end position="566"/>
    </location>
</feature>
<feature type="compositionally biased region" description="Basic residues" evidence="1">
    <location>
        <begin position="1416"/>
        <end position="1427"/>
    </location>
</feature>
<dbReference type="EMBL" id="WKFB01000113">
    <property type="protein sequence ID" value="KAF6735285.1"/>
    <property type="molecule type" value="Genomic_DNA"/>
</dbReference>
<comment type="caution">
    <text evidence="2">The sequence shown here is derived from an EMBL/GenBank/DDBJ whole genome shotgun (WGS) entry which is preliminary data.</text>
</comment>
<feature type="region of interest" description="Disordered" evidence="1">
    <location>
        <begin position="1330"/>
        <end position="1427"/>
    </location>
</feature>
<name>A0A834FJZ7_ORYME</name>